<reference evidence="1 2" key="1">
    <citation type="submission" date="2022-03" db="EMBL/GenBank/DDBJ databases">
        <authorList>
            <person name="Macdonald S."/>
            <person name="Ahmed S."/>
            <person name="Newling K."/>
        </authorList>
    </citation>
    <scope>NUCLEOTIDE SEQUENCE [LARGE SCALE GENOMIC DNA]</scope>
</reference>
<dbReference type="AlphaFoldDB" id="A0ABC8LQL0"/>
<organism evidence="1 2">
    <name type="scientific">Eruca vesicaria subsp. sativa</name>
    <name type="common">Garden rocket</name>
    <name type="synonym">Eruca sativa</name>
    <dbReference type="NCBI Taxonomy" id="29727"/>
    <lineage>
        <taxon>Eukaryota</taxon>
        <taxon>Viridiplantae</taxon>
        <taxon>Streptophyta</taxon>
        <taxon>Embryophyta</taxon>
        <taxon>Tracheophyta</taxon>
        <taxon>Spermatophyta</taxon>
        <taxon>Magnoliopsida</taxon>
        <taxon>eudicotyledons</taxon>
        <taxon>Gunneridae</taxon>
        <taxon>Pentapetalae</taxon>
        <taxon>rosids</taxon>
        <taxon>malvids</taxon>
        <taxon>Brassicales</taxon>
        <taxon>Brassicaceae</taxon>
        <taxon>Brassiceae</taxon>
        <taxon>Eruca</taxon>
    </lineage>
</organism>
<comment type="caution">
    <text evidence="1">The sequence shown here is derived from an EMBL/GenBank/DDBJ whole genome shotgun (WGS) entry which is preliminary data.</text>
</comment>
<sequence>MKKKKKRREARFFGVRTRLSEGLCWRGSALCVVVKCCREAEAKKDPSSSASLREVGAYSDPPSSLQYPGRGTSVSFAVADFWSRRGEAFKAPRCRLGFEVLQSRRRSRCMTDGTRRREDKAFEERFKVSVGGLSVSKLRRKLLLWRRGGCEKVEAVETRAV</sequence>
<name>A0ABC8LQL0_ERUVS</name>
<evidence type="ECO:0000313" key="2">
    <source>
        <dbReference type="Proteomes" id="UP001642260"/>
    </source>
</evidence>
<accession>A0ABC8LQL0</accession>
<dbReference type="EMBL" id="CAKOAT010697376">
    <property type="protein sequence ID" value="CAH8386108.1"/>
    <property type="molecule type" value="Genomic_DNA"/>
</dbReference>
<gene>
    <name evidence="1" type="ORF">ERUC_LOCUS38591</name>
</gene>
<dbReference type="Proteomes" id="UP001642260">
    <property type="component" value="Unassembled WGS sequence"/>
</dbReference>
<protein>
    <submittedName>
        <fullName evidence="1">Uncharacterized protein</fullName>
    </submittedName>
</protein>
<keyword evidence="2" id="KW-1185">Reference proteome</keyword>
<evidence type="ECO:0000313" key="1">
    <source>
        <dbReference type="EMBL" id="CAH8386108.1"/>
    </source>
</evidence>
<proteinExistence type="predicted"/>